<dbReference type="EMBL" id="OZ034814">
    <property type="protein sequence ID" value="CAL1361827.1"/>
    <property type="molecule type" value="Genomic_DNA"/>
</dbReference>
<dbReference type="AlphaFoldDB" id="A0AAV2CZ59"/>
<evidence type="ECO:0000313" key="1">
    <source>
        <dbReference type="EMBL" id="CAL1361827.1"/>
    </source>
</evidence>
<name>A0AAV2CZ59_9ROSI</name>
<dbReference type="Proteomes" id="UP001497516">
    <property type="component" value="Chromosome 10"/>
</dbReference>
<evidence type="ECO:0000313" key="2">
    <source>
        <dbReference type="Proteomes" id="UP001497516"/>
    </source>
</evidence>
<organism evidence="1 2">
    <name type="scientific">Linum trigynum</name>
    <dbReference type="NCBI Taxonomy" id="586398"/>
    <lineage>
        <taxon>Eukaryota</taxon>
        <taxon>Viridiplantae</taxon>
        <taxon>Streptophyta</taxon>
        <taxon>Embryophyta</taxon>
        <taxon>Tracheophyta</taxon>
        <taxon>Spermatophyta</taxon>
        <taxon>Magnoliopsida</taxon>
        <taxon>eudicotyledons</taxon>
        <taxon>Gunneridae</taxon>
        <taxon>Pentapetalae</taxon>
        <taxon>rosids</taxon>
        <taxon>fabids</taxon>
        <taxon>Malpighiales</taxon>
        <taxon>Linaceae</taxon>
        <taxon>Linum</taxon>
    </lineage>
</organism>
<proteinExistence type="predicted"/>
<protein>
    <submittedName>
        <fullName evidence="1">Uncharacterized protein</fullName>
    </submittedName>
</protein>
<keyword evidence="2" id="KW-1185">Reference proteome</keyword>
<sequence length="134" mass="14853">MGTSLAGGVLTAPCLQQWLLGCAGHPRSPHRRNLTAIENPTNKETGKRCCSLMVGCEMKSWRIHREMEARPPPPLTLALFADSASKDVAEAMRQDGLEEGFDGEEDPTCPHIYFKAGEEMLFGKKWRSTPIVRV</sequence>
<gene>
    <name evidence="1" type="ORF">LTRI10_LOCUS9173</name>
</gene>
<reference evidence="1 2" key="1">
    <citation type="submission" date="2024-04" db="EMBL/GenBank/DDBJ databases">
        <authorList>
            <person name="Fracassetti M."/>
        </authorList>
    </citation>
    <scope>NUCLEOTIDE SEQUENCE [LARGE SCALE GENOMIC DNA]</scope>
</reference>
<accession>A0AAV2CZ59</accession>